<feature type="domain" description="N-acetyltransferase" evidence="2">
    <location>
        <begin position="26"/>
        <end position="186"/>
    </location>
</feature>
<dbReference type="OrthoDB" id="3537228at2759"/>
<gene>
    <name evidence="3" type="ORF">L207DRAFT_518968</name>
</gene>
<keyword evidence="3" id="KW-0012">Acyltransferase</keyword>
<dbReference type="PANTHER" id="PTHR43792:SF1">
    <property type="entry name" value="N-ACETYLTRANSFERASE DOMAIN-CONTAINING PROTEIN"/>
    <property type="match status" value="1"/>
</dbReference>
<dbReference type="InterPro" id="IPR000182">
    <property type="entry name" value="GNAT_dom"/>
</dbReference>
<dbReference type="SUPFAM" id="SSF55729">
    <property type="entry name" value="Acyl-CoA N-acyltransferases (Nat)"/>
    <property type="match status" value="1"/>
</dbReference>
<protein>
    <submittedName>
        <fullName evidence="3">Acyl-CoA N-acyltransferase</fullName>
    </submittedName>
</protein>
<name>A0A2J6R0T7_HYAVF</name>
<organism evidence="3 4">
    <name type="scientific">Hyaloscypha variabilis (strain UAMH 11265 / GT02V1 / F)</name>
    <name type="common">Meliniomyces variabilis</name>
    <dbReference type="NCBI Taxonomy" id="1149755"/>
    <lineage>
        <taxon>Eukaryota</taxon>
        <taxon>Fungi</taxon>
        <taxon>Dikarya</taxon>
        <taxon>Ascomycota</taxon>
        <taxon>Pezizomycotina</taxon>
        <taxon>Leotiomycetes</taxon>
        <taxon>Helotiales</taxon>
        <taxon>Hyaloscyphaceae</taxon>
        <taxon>Hyaloscypha</taxon>
        <taxon>Hyaloscypha variabilis</taxon>
    </lineage>
</organism>
<dbReference type="PANTHER" id="PTHR43792">
    <property type="entry name" value="GNAT FAMILY, PUTATIVE (AFU_ORTHOLOGUE AFUA_3G00765)-RELATED-RELATED"/>
    <property type="match status" value="1"/>
</dbReference>
<dbReference type="GO" id="GO:0016747">
    <property type="term" value="F:acyltransferase activity, transferring groups other than amino-acyl groups"/>
    <property type="evidence" value="ECO:0007669"/>
    <property type="project" value="InterPro"/>
</dbReference>
<sequence length="222" mass="24717">MFSPKSPPSIPRDPPPPSHPIIQTPRLLLRSPIAEDIEAIHLIRTNPKVAEWHNSTNSTTPVSDTEAWLTRIFVPRKTFSFVIQLLFSATPESSIGGSGPIIGVLNMTINPKTSFSTIGYFIAPEYWSQGYVTEAISASLFEYWELYPDGLSGSKRDGENGRAHVDATVIAKNMGSVRVLQKCGFKLVSYEEVEDWHGGPNIVLDRYRFWKPDSLVDSPRTG</sequence>
<dbReference type="InterPro" id="IPR051531">
    <property type="entry name" value="N-acetyltransferase"/>
</dbReference>
<evidence type="ECO:0000259" key="2">
    <source>
        <dbReference type="Pfam" id="PF13302"/>
    </source>
</evidence>
<dbReference type="InterPro" id="IPR016181">
    <property type="entry name" value="Acyl_CoA_acyltransferase"/>
</dbReference>
<reference evidence="3 4" key="1">
    <citation type="submission" date="2016-04" db="EMBL/GenBank/DDBJ databases">
        <title>A degradative enzymes factory behind the ericoid mycorrhizal symbiosis.</title>
        <authorList>
            <consortium name="DOE Joint Genome Institute"/>
            <person name="Martino E."/>
            <person name="Morin E."/>
            <person name="Grelet G."/>
            <person name="Kuo A."/>
            <person name="Kohler A."/>
            <person name="Daghino S."/>
            <person name="Barry K."/>
            <person name="Choi C."/>
            <person name="Cichocki N."/>
            <person name="Clum A."/>
            <person name="Copeland A."/>
            <person name="Hainaut M."/>
            <person name="Haridas S."/>
            <person name="Labutti K."/>
            <person name="Lindquist E."/>
            <person name="Lipzen A."/>
            <person name="Khouja H.-R."/>
            <person name="Murat C."/>
            <person name="Ohm R."/>
            <person name="Olson A."/>
            <person name="Spatafora J."/>
            <person name="Veneault-Fourrey C."/>
            <person name="Henrissat B."/>
            <person name="Grigoriev I."/>
            <person name="Martin F."/>
            <person name="Perotto S."/>
        </authorList>
    </citation>
    <scope>NUCLEOTIDE SEQUENCE [LARGE SCALE GENOMIC DNA]</scope>
    <source>
        <strain evidence="3 4">F</strain>
    </source>
</reference>
<keyword evidence="4" id="KW-1185">Reference proteome</keyword>
<dbReference type="Gene3D" id="3.40.630.30">
    <property type="match status" value="1"/>
</dbReference>
<dbReference type="AlphaFoldDB" id="A0A2J6R0T7"/>
<dbReference type="EMBL" id="KZ613960">
    <property type="protein sequence ID" value="PMD32130.1"/>
    <property type="molecule type" value="Genomic_DNA"/>
</dbReference>
<accession>A0A2J6R0T7</accession>
<evidence type="ECO:0000256" key="1">
    <source>
        <dbReference type="SAM" id="MobiDB-lite"/>
    </source>
</evidence>
<evidence type="ECO:0000313" key="3">
    <source>
        <dbReference type="EMBL" id="PMD32130.1"/>
    </source>
</evidence>
<keyword evidence="3" id="KW-0808">Transferase</keyword>
<feature type="region of interest" description="Disordered" evidence="1">
    <location>
        <begin position="1"/>
        <end position="21"/>
    </location>
</feature>
<feature type="compositionally biased region" description="Pro residues" evidence="1">
    <location>
        <begin position="1"/>
        <end position="19"/>
    </location>
</feature>
<evidence type="ECO:0000313" key="4">
    <source>
        <dbReference type="Proteomes" id="UP000235786"/>
    </source>
</evidence>
<proteinExistence type="predicted"/>
<dbReference type="Proteomes" id="UP000235786">
    <property type="component" value="Unassembled WGS sequence"/>
</dbReference>
<dbReference type="Pfam" id="PF13302">
    <property type="entry name" value="Acetyltransf_3"/>
    <property type="match status" value="1"/>
</dbReference>